<evidence type="ECO:0000256" key="8">
    <source>
        <dbReference type="ARBA" id="ARBA00022824"/>
    </source>
</evidence>
<proteinExistence type="inferred from homology"/>
<dbReference type="FunFam" id="3.40.720.10:FF:000015">
    <property type="entry name" value="GPI ethanolamine phosphate transferase 1"/>
    <property type="match status" value="1"/>
</dbReference>
<dbReference type="STRING" id="188477.A0A3S1I039"/>
<feature type="transmembrane region" description="Helical" evidence="12">
    <location>
        <begin position="654"/>
        <end position="673"/>
    </location>
</feature>
<keyword evidence="9 12" id="KW-1133">Transmembrane helix</keyword>
<dbReference type="Gene3D" id="3.40.720.10">
    <property type="entry name" value="Alkaline Phosphatase, subunit A"/>
    <property type="match status" value="1"/>
</dbReference>
<feature type="transmembrane region" description="Helical" evidence="12">
    <location>
        <begin position="6"/>
        <end position="26"/>
    </location>
</feature>
<keyword evidence="10 12" id="KW-0472">Membrane</keyword>
<gene>
    <name evidence="14" type="ORF">EGW08_002611</name>
</gene>
<evidence type="ECO:0000256" key="4">
    <source>
        <dbReference type="ARBA" id="ARBA00020831"/>
    </source>
</evidence>
<feature type="transmembrane region" description="Helical" evidence="12">
    <location>
        <begin position="685"/>
        <end position="704"/>
    </location>
</feature>
<feature type="transmembrane region" description="Helical" evidence="12">
    <location>
        <begin position="932"/>
        <end position="956"/>
    </location>
</feature>
<evidence type="ECO:0000256" key="1">
    <source>
        <dbReference type="ARBA" id="ARBA00004477"/>
    </source>
</evidence>
<feature type="transmembrane region" description="Helical" evidence="12">
    <location>
        <begin position="716"/>
        <end position="736"/>
    </location>
</feature>
<dbReference type="InterPro" id="IPR017852">
    <property type="entry name" value="GPI_EtnP_transferase_1_C"/>
</dbReference>
<feature type="transmembrane region" description="Helical" evidence="12">
    <location>
        <begin position="595"/>
        <end position="616"/>
    </location>
</feature>
<dbReference type="InterPro" id="IPR017850">
    <property type="entry name" value="Alkaline_phosphatase_core_sf"/>
</dbReference>
<feature type="transmembrane region" description="Helical" evidence="12">
    <location>
        <begin position="531"/>
        <end position="549"/>
    </location>
</feature>
<dbReference type="OrthoDB" id="2748310at2759"/>
<reference evidence="14 15" key="1">
    <citation type="submission" date="2019-01" db="EMBL/GenBank/DDBJ databases">
        <title>A draft genome assembly of the solar-powered sea slug Elysia chlorotica.</title>
        <authorList>
            <person name="Cai H."/>
            <person name="Li Q."/>
            <person name="Fang X."/>
            <person name="Li J."/>
            <person name="Curtis N.E."/>
            <person name="Altenburger A."/>
            <person name="Shibata T."/>
            <person name="Feng M."/>
            <person name="Maeda T."/>
            <person name="Schwartz J.A."/>
            <person name="Shigenobu S."/>
            <person name="Lundholm N."/>
            <person name="Nishiyama T."/>
            <person name="Yang H."/>
            <person name="Hasebe M."/>
            <person name="Li S."/>
            <person name="Pierce S.K."/>
            <person name="Wang J."/>
        </authorList>
    </citation>
    <scope>NUCLEOTIDE SEQUENCE [LARGE SCALE GENOMIC DNA]</scope>
    <source>
        <strain evidence="14">EC2010</strain>
        <tissue evidence="14">Whole organism of an adult</tissue>
    </source>
</reference>
<dbReference type="InterPro" id="IPR037671">
    <property type="entry name" value="PIGN_N"/>
</dbReference>
<dbReference type="EMBL" id="RQTK01000051">
    <property type="protein sequence ID" value="RUS89593.1"/>
    <property type="molecule type" value="Genomic_DNA"/>
</dbReference>
<comment type="similarity">
    <text evidence="3 12">Belongs to the PIGG/PIGN/PIGO family. PIGN subfamily.</text>
</comment>
<dbReference type="CDD" id="cd16020">
    <property type="entry name" value="GPI_EPT_1"/>
    <property type="match status" value="1"/>
</dbReference>
<feature type="transmembrane region" description="Helical" evidence="12">
    <location>
        <begin position="443"/>
        <end position="465"/>
    </location>
</feature>
<evidence type="ECO:0000256" key="12">
    <source>
        <dbReference type="RuleBase" id="RU367138"/>
    </source>
</evidence>
<evidence type="ECO:0000256" key="5">
    <source>
        <dbReference type="ARBA" id="ARBA00022502"/>
    </source>
</evidence>
<dbReference type="UniPathway" id="UPA00196"/>
<evidence type="ECO:0000256" key="11">
    <source>
        <dbReference type="ARBA" id="ARBA00023180"/>
    </source>
</evidence>
<keyword evidence="15" id="KW-1185">Reference proteome</keyword>
<dbReference type="Pfam" id="PF01663">
    <property type="entry name" value="Phosphodiest"/>
    <property type="match status" value="1"/>
</dbReference>
<dbReference type="SUPFAM" id="SSF53649">
    <property type="entry name" value="Alkaline phosphatase-like"/>
    <property type="match status" value="1"/>
</dbReference>
<protein>
    <recommendedName>
        <fullName evidence="4 12">GPI ethanolamine phosphate transferase 1</fullName>
        <ecNumber evidence="12">2.-.-.-</ecNumber>
    </recommendedName>
</protein>
<keyword evidence="11" id="KW-0325">Glycoprotein</keyword>
<comment type="function">
    <text evidence="12">Ethanolamine phosphate transferase involved in glycosylphosphatidylinositol-anchor biosynthesis. Transfers ethanolamine phosphate to the first alpha-1,4-linked mannose of the glycosylphosphatidylinositol precursor of GPI-anchor.</text>
</comment>
<evidence type="ECO:0000313" key="14">
    <source>
        <dbReference type="EMBL" id="RUS89593.1"/>
    </source>
</evidence>
<dbReference type="GO" id="GO:0005789">
    <property type="term" value="C:endoplasmic reticulum membrane"/>
    <property type="evidence" value="ECO:0007669"/>
    <property type="project" value="UniProtKB-SubCell"/>
</dbReference>
<comment type="subcellular location">
    <subcellularLocation>
        <location evidence="1 12">Endoplasmic reticulum membrane</location>
        <topology evidence="1 12">Multi-pass membrane protein</topology>
    </subcellularLocation>
</comment>
<keyword evidence="7 12" id="KW-0812">Transmembrane</keyword>
<dbReference type="Proteomes" id="UP000271974">
    <property type="component" value="Unassembled WGS sequence"/>
</dbReference>
<feature type="transmembrane region" description="Helical" evidence="12">
    <location>
        <begin position="748"/>
        <end position="773"/>
    </location>
</feature>
<dbReference type="InterPro" id="IPR007070">
    <property type="entry name" value="GPI_EtnP_transferase_1"/>
</dbReference>
<feature type="transmembrane region" description="Helical" evidence="12">
    <location>
        <begin position="860"/>
        <end position="885"/>
    </location>
</feature>
<feature type="transmembrane region" description="Helical" evidence="12">
    <location>
        <begin position="822"/>
        <end position="840"/>
    </location>
</feature>
<comment type="caution">
    <text evidence="14">The sequence shown here is derived from an EMBL/GenBank/DDBJ whole genome shotgun (WGS) entry which is preliminary data.</text>
</comment>
<name>A0A3S1I039_ELYCH</name>
<dbReference type="InterPro" id="IPR002591">
    <property type="entry name" value="Phosphodiest/P_Trfase"/>
</dbReference>
<organism evidence="14 15">
    <name type="scientific">Elysia chlorotica</name>
    <name type="common">Eastern emerald elysia</name>
    <name type="synonym">Sea slug</name>
    <dbReference type="NCBI Taxonomy" id="188477"/>
    <lineage>
        <taxon>Eukaryota</taxon>
        <taxon>Metazoa</taxon>
        <taxon>Spiralia</taxon>
        <taxon>Lophotrochozoa</taxon>
        <taxon>Mollusca</taxon>
        <taxon>Gastropoda</taxon>
        <taxon>Heterobranchia</taxon>
        <taxon>Euthyneura</taxon>
        <taxon>Panpulmonata</taxon>
        <taxon>Sacoglossa</taxon>
        <taxon>Placobranchoidea</taxon>
        <taxon>Plakobranchidae</taxon>
        <taxon>Elysia</taxon>
    </lineage>
</organism>
<evidence type="ECO:0000256" key="3">
    <source>
        <dbReference type="ARBA" id="ARBA00008400"/>
    </source>
</evidence>
<sequence length="973" mass="109302">MKVWQLVVVGIFVHIILFYSIFDIYFTSPLVHGMTPLTVPNQPPASRLILFVADGLRADKFFEPDENGRSRVPYLRRIIEEEGAWGVSHTRVPTESRPGHVALIAGFYEDVSAVAKGWKENPVDFDSVFNQSRHTWSWGSPDILPMFAKGASGDHVITNCYPADLEDFAGSDMTRLDTWVFDQVKDFFTTASDNKTLYSALQQDKIVMFLHLLGIDTHGHSNKPHSKDYLNNIRVVDKGIKDIVGVVNDFYKDKRTAFVLTADHGMTDWGSHGAGHPQETLTPFLAWGPGMRKPVVQEYCGNFEDTFCADWQLDSLRRSDMEQADIAPLMSYLIGIPLPVNSVGVLPIDVLDASDSQKAEALLLNAQQLLAQFQVKMTQIKQRTLSVTFRPFQELSEDYEAKAIKHIKNLIHSGRPQDAIFECRKLIQQALQGLRYYQTYDRFFLGMSIVMGFLGWMSYILHLIMAEHTSLGRQALAVSKAGVGPSQSVLDSMESVSLLSCAGTTLGRGILVAVCSTIGILLYVQSLPLMYYVYCLLPALLWFKSLQGWNMLWSAIKSLLHNNGCPWSLILSCLCCLAGLEIVVQSFYRRELLSLGLIAMSAWPIASYVNCVWIKTRPSLTTSALTRWGWSMSCLLVAVFPLLPVVGRNAQYSLVFASGSLVFIGGTIILYRLKVTIFSKRILTFQLFLVLTSVAVVAVTSWSISQKLGLPSLCQLTSWITLGVSTILPLLTGTCLEERLLSLSLSFFSIYLLMSITYEGFFLLSLLILLYFWMRMEIEMSNLHGQKSPQSFTVDLSQSVSTVTKDHNQDSRFMQMADLRRSIFYVFFIIIAFFGTGNIASINSFDPSSVYCFLTVFNPFIMGSLMMLKNLLPFLVVTCALRAVLICTQTPLRALFLLVLLMSDFMGLHFFFLVKDHGSWLEIGTTISHYVIVMGMIIFLLLLTGVSHALTCWRITWPTARSGLRKQQTRTKC</sequence>
<dbReference type="GO" id="GO:0051377">
    <property type="term" value="F:mannose-ethanolamine phosphotransferase activity"/>
    <property type="evidence" value="ECO:0007669"/>
    <property type="project" value="UniProtKB-UniRule"/>
</dbReference>
<dbReference type="Pfam" id="PF04987">
    <property type="entry name" value="PigN"/>
    <property type="match status" value="1"/>
</dbReference>
<dbReference type="PANTHER" id="PTHR12250:SF0">
    <property type="entry name" value="GPI ETHANOLAMINE PHOSPHATE TRANSFERASE 1"/>
    <property type="match status" value="1"/>
</dbReference>
<dbReference type="EC" id="2.-.-.-" evidence="12"/>
<keyword evidence="5 12" id="KW-0337">GPI-anchor biosynthesis</keyword>
<evidence type="ECO:0000256" key="10">
    <source>
        <dbReference type="ARBA" id="ARBA00023136"/>
    </source>
</evidence>
<evidence type="ECO:0000256" key="7">
    <source>
        <dbReference type="ARBA" id="ARBA00022692"/>
    </source>
</evidence>
<feature type="transmembrane region" description="Helical" evidence="12">
    <location>
        <begin position="506"/>
        <end position="524"/>
    </location>
</feature>
<evidence type="ECO:0000256" key="2">
    <source>
        <dbReference type="ARBA" id="ARBA00004687"/>
    </source>
</evidence>
<keyword evidence="6 12" id="KW-0808">Transferase</keyword>
<accession>A0A3S1I039</accession>
<evidence type="ECO:0000256" key="9">
    <source>
        <dbReference type="ARBA" id="ARBA00022989"/>
    </source>
</evidence>
<feature type="transmembrane region" description="Helical" evidence="12">
    <location>
        <begin position="628"/>
        <end position="647"/>
    </location>
</feature>
<feature type="domain" description="GPI ethanolamine phosphate transferase 1 C-terminal" evidence="13">
    <location>
        <begin position="432"/>
        <end position="919"/>
    </location>
</feature>
<evidence type="ECO:0000313" key="15">
    <source>
        <dbReference type="Proteomes" id="UP000271974"/>
    </source>
</evidence>
<feature type="transmembrane region" description="Helical" evidence="12">
    <location>
        <begin position="892"/>
        <end position="912"/>
    </location>
</feature>
<comment type="pathway">
    <text evidence="2 12">Glycolipid biosynthesis; glycosylphosphatidylinositol-anchor biosynthesis.</text>
</comment>
<dbReference type="PANTHER" id="PTHR12250">
    <property type="entry name" value="PHOSPHATIDYLINOSITOL GLYCAN, CLASS N"/>
    <property type="match status" value="1"/>
</dbReference>
<evidence type="ECO:0000259" key="13">
    <source>
        <dbReference type="Pfam" id="PF04987"/>
    </source>
</evidence>
<dbReference type="GO" id="GO:0006506">
    <property type="term" value="P:GPI anchor biosynthetic process"/>
    <property type="evidence" value="ECO:0007669"/>
    <property type="project" value="UniProtKB-UniPathway"/>
</dbReference>
<dbReference type="AlphaFoldDB" id="A0A3S1I039"/>
<keyword evidence="8 12" id="KW-0256">Endoplasmic reticulum</keyword>
<evidence type="ECO:0000256" key="6">
    <source>
        <dbReference type="ARBA" id="ARBA00022679"/>
    </source>
</evidence>
<feature type="transmembrane region" description="Helical" evidence="12">
    <location>
        <begin position="569"/>
        <end position="588"/>
    </location>
</feature>